<evidence type="ECO:0000313" key="2">
    <source>
        <dbReference type="Proteomes" id="UP000218334"/>
    </source>
</evidence>
<dbReference type="AlphaFoldDB" id="A0A2H3C9V6"/>
<sequence>MNSGLQKPRSSLMFRCHSATRIAAHDLDTFPPTAYSSQYHILVADIDTNHLTAKMCHRQLLFQQSAGCGHLTKVGEINVDCLYPKCFVSSIHPRFCGQNAPCSCRRYYSNPVRKITAIVPGRCSGCMEC</sequence>
<keyword evidence="2" id="KW-1185">Reference proteome</keyword>
<gene>
    <name evidence="1" type="ORF">ARMSODRAFT_505475</name>
</gene>
<organism evidence="1 2">
    <name type="scientific">Armillaria solidipes</name>
    <dbReference type="NCBI Taxonomy" id="1076256"/>
    <lineage>
        <taxon>Eukaryota</taxon>
        <taxon>Fungi</taxon>
        <taxon>Dikarya</taxon>
        <taxon>Basidiomycota</taxon>
        <taxon>Agaricomycotina</taxon>
        <taxon>Agaricomycetes</taxon>
        <taxon>Agaricomycetidae</taxon>
        <taxon>Agaricales</taxon>
        <taxon>Marasmiineae</taxon>
        <taxon>Physalacriaceae</taxon>
        <taxon>Armillaria</taxon>
    </lineage>
</organism>
<accession>A0A2H3C9V6</accession>
<name>A0A2H3C9V6_9AGAR</name>
<evidence type="ECO:0000313" key="1">
    <source>
        <dbReference type="EMBL" id="PBK75098.1"/>
    </source>
</evidence>
<dbReference type="Proteomes" id="UP000218334">
    <property type="component" value="Unassembled WGS sequence"/>
</dbReference>
<proteinExistence type="predicted"/>
<protein>
    <submittedName>
        <fullName evidence="1">Uncharacterized protein</fullName>
    </submittedName>
</protein>
<reference evidence="2" key="1">
    <citation type="journal article" date="2017" name="Nat. Ecol. Evol.">
        <title>Genome expansion and lineage-specific genetic innovations in the forest pathogenic fungi Armillaria.</title>
        <authorList>
            <person name="Sipos G."/>
            <person name="Prasanna A.N."/>
            <person name="Walter M.C."/>
            <person name="O'Connor E."/>
            <person name="Balint B."/>
            <person name="Krizsan K."/>
            <person name="Kiss B."/>
            <person name="Hess J."/>
            <person name="Varga T."/>
            <person name="Slot J."/>
            <person name="Riley R."/>
            <person name="Boka B."/>
            <person name="Rigling D."/>
            <person name="Barry K."/>
            <person name="Lee J."/>
            <person name="Mihaltcheva S."/>
            <person name="LaButti K."/>
            <person name="Lipzen A."/>
            <person name="Waldron R."/>
            <person name="Moloney N.M."/>
            <person name="Sperisen C."/>
            <person name="Kredics L."/>
            <person name="Vagvoelgyi C."/>
            <person name="Patrignani A."/>
            <person name="Fitzpatrick D."/>
            <person name="Nagy I."/>
            <person name="Doyle S."/>
            <person name="Anderson J.B."/>
            <person name="Grigoriev I.V."/>
            <person name="Gueldener U."/>
            <person name="Muensterkoetter M."/>
            <person name="Nagy L.G."/>
        </authorList>
    </citation>
    <scope>NUCLEOTIDE SEQUENCE [LARGE SCALE GENOMIC DNA]</scope>
    <source>
        <strain evidence="2">28-4</strain>
    </source>
</reference>
<dbReference type="EMBL" id="KZ293418">
    <property type="protein sequence ID" value="PBK75098.1"/>
    <property type="molecule type" value="Genomic_DNA"/>
</dbReference>